<evidence type="ECO:0000256" key="1">
    <source>
        <dbReference type="SAM" id="MobiDB-lite"/>
    </source>
</evidence>
<feature type="compositionally biased region" description="Basic and acidic residues" evidence="1">
    <location>
        <begin position="345"/>
        <end position="354"/>
    </location>
</feature>
<dbReference type="EMBL" id="AP018150">
    <property type="protein sequence ID" value="BBE08559.1"/>
    <property type="molecule type" value="Genomic_DNA"/>
</dbReference>
<gene>
    <name evidence="2" type="ORF">MCB1EB_0398</name>
</gene>
<dbReference type="AlphaFoldDB" id="A0A2Z6ET25"/>
<dbReference type="SUPFAM" id="SSF56349">
    <property type="entry name" value="DNA breaking-rejoining enzymes"/>
    <property type="match status" value="1"/>
</dbReference>
<dbReference type="KEGG" id="mcys:MCB1EB_0398"/>
<dbReference type="PROSITE" id="PS51898">
    <property type="entry name" value="TYR_RECOMBINASE"/>
    <property type="match status" value="1"/>
</dbReference>
<keyword evidence="3" id="KW-1185">Reference proteome</keyword>
<dbReference type="InterPro" id="IPR011010">
    <property type="entry name" value="DNA_brk_join_enz"/>
</dbReference>
<proteinExistence type="predicted"/>
<dbReference type="RefSeq" id="WP_045363265.1">
    <property type="nucleotide sequence ID" value="NZ_AP018150.1"/>
</dbReference>
<protein>
    <submittedName>
        <fullName evidence="2">Phage integrase family protein</fullName>
    </submittedName>
</protein>
<dbReference type="Gene3D" id="1.10.150.130">
    <property type="match status" value="1"/>
</dbReference>
<dbReference type="Pfam" id="PF00589">
    <property type="entry name" value="Phage_integrase"/>
    <property type="match status" value="1"/>
</dbReference>
<dbReference type="Gene3D" id="1.10.443.10">
    <property type="entry name" value="Intergrase catalytic core"/>
    <property type="match status" value="1"/>
</dbReference>
<name>A0A2Z6ET25_9BURK</name>
<dbReference type="GO" id="GO:0006310">
    <property type="term" value="P:DNA recombination"/>
    <property type="evidence" value="ECO:0007669"/>
    <property type="project" value="InterPro"/>
</dbReference>
<dbReference type="InterPro" id="IPR002104">
    <property type="entry name" value="Integrase_catalytic"/>
</dbReference>
<dbReference type="Proteomes" id="UP000282597">
    <property type="component" value="Chromosome"/>
</dbReference>
<dbReference type="InterPro" id="IPR013762">
    <property type="entry name" value="Integrase-like_cat_sf"/>
</dbReference>
<evidence type="ECO:0000313" key="2">
    <source>
        <dbReference type="EMBL" id="BBE08559.1"/>
    </source>
</evidence>
<accession>A0A2Z6ET25</accession>
<dbReference type="GO" id="GO:0015074">
    <property type="term" value="P:DNA integration"/>
    <property type="evidence" value="ECO:0007669"/>
    <property type="project" value="InterPro"/>
</dbReference>
<sequence>MGRKPSRNLNLPQGLRARHRKSGTYYYLDTGTAPRREIALGTDYAVAVKKWAELTMSDQVYHKEHITFRYVAEGYQREVLPKKALRTQKDNLKELAKLYEFFDASPVALDNIEPIHIRQYLDWRVKDTIRRRQAKGKAVKGDEGQVRANREKALLSHIWNFARERGLTEKPNPCAGIRGFKEIGRDTYVDDVTYKAVLTEADAPTRDAMELAYLTGQRPADVLKLARTDICDGAIGFQQNKTNKRLRIAIEGQLAELIERLTKPAAKPGKVRSLTLICSERGEALTALALRFRFEKAREKAAKVAKEGGQHDLVSAIEAFQFRDLRAKAGTDKEEKEGMAAAKDQLGHADEKMTQRYVRHRKGKLVTPTR</sequence>
<evidence type="ECO:0000313" key="3">
    <source>
        <dbReference type="Proteomes" id="UP000282597"/>
    </source>
</evidence>
<dbReference type="GO" id="GO:0003677">
    <property type="term" value="F:DNA binding"/>
    <property type="evidence" value="ECO:0007669"/>
    <property type="project" value="InterPro"/>
</dbReference>
<organism evidence="2 3">
    <name type="scientific">Mycoavidus cysteinexigens</name>
    <dbReference type="NCBI Taxonomy" id="1553431"/>
    <lineage>
        <taxon>Bacteria</taxon>
        <taxon>Pseudomonadati</taxon>
        <taxon>Pseudomonadota</taxon>
        <taxon>Betaproteobacteria</taxon>
        <taxon>Burkholderiales</taxon>
        <taxon>Burkholderiaceae</taxon>
        <taxon>Mycoavidus</taxon>
    </lineage>
</organism>
<dbReference type="InterPro" id="IPR010998">
    <property type="entry name" value="Integrase_recombinase_N"/>
</dbReference>
<reference evidence="2 3" key="1">
    <citation type="journal article" date="2018" name="Microbes Environ.">
        <title>Comparative Genomic Insights into Endofungal Lifestyles of Two Bacterial Endosymbionts, Mycoavidus cysteinexigens and Burkholderia rhizoxinica.</title>
        <authorList>
            <person name="Sharmin D."/>
            <person name="Guo Y."/>
            <person name="Nishizawa T."/>
            <person name="Ohshima S."/>
            <person name="Sato Y."/>
            <person name="Takashima Y."/>
            <person name="Narisawa K."/>
            <person name="Ohta H."/>
        </authorList>
    </citation>
    <scope>NUCLEOTIDE SEQUENCE [LARGE SCALE GENOMIC DNA]</scope>
    <source>
        <strain evidence="2 3">B1-EB</strain>
    </source>
</reference>
<feature type="region of interest" description="Disordered" evidence="1">
    <location>
        <begin position="331"/>
        <end position="370"/>
    </location>
</feature>